<protein>
    <recommendedName>
        <fullName evidence="3">Outer membrane protein beta-barrel domain-containing protein</fullName>
    </recommendedName>
</protein>
<dbReference type="GeneID" id="97178782"/>
<reference evidence="1 2" key="1">
    <citation type="submission" date="2018-06" db="EMBL/GenBank/DDBJ databases">
        <authorList>
            <consortium name="Pathogen Informatics"/>
            <person name="Doyle S."/>
        </authorList>
    </citation>
    <scope>NUCLEOTIDE SEQUENCE [LARGE SCALE GENOMIC DNA]</scope>
    <source>
        <strain evidence="1 2">NCTC11343</strain>
    </source>
</reference>
<evidence type="ECO:0000313" key="2">
    <source>
        <dbReference type="Proteomes" id="UP000251241"/>
    </source>
</evidence>
<organism evidence="1 2">
    <name type="scientific">Sphingobacterium multivorum</name>
    <dbReference type="NCBI Taxonomy" id="28454"/>
    <lineage>
        <taxon>Bacteria</taxon>
        <taxon>Pseudomonadati</taxon>
        <taxon>Bacteroidota</taxon>
        <taxon>Sphingobacteriia</taxon>
        <taxon>Sphingobacteriales</taxon>
        <taxon>Sphingobacteriaceae</taxon>
        <taxon>Sphingobacterium</taxon>
    </lineage>
</organism>
<dbReference type="RefSeq" id="WP_070563364.1">
    <property type="nucleotide sequence ID" value="NZ_CP069793.1"/>
</dbReference>
<dbReference type="InterPro" id="IPR011250">
    <property type="entry name" value="OMP/PagP_B-barrel"/>
</dbReference>
<gene>
    <name evidence="1" type="ORF">NCTC11343_00792</name>
</gene>
<proteinExistence type="predicted"/>
<name>A0A2X2IVR9_SPHMU</name>
<dbReference type="SUPFAM" id="SSF56925">
    <property type="entry name" value="OMPA-like"/>
    <property type="match status" value="1"/>
</dbReference>
<evidence type="ECO:0008006" key="3">
    <source>
        <dbReference type="Google" id="ProtNLM"/>
    </source>
</evidence>
<dbReference type="EMBL" id="UAUU01000002">
    <property type="protein sequence ID" value="SPZ84261.1"/>
    <property type="molecule type" value="Genomic_DNA"/>
</dbReference>
<evidence type="ECO:0000313" key="1">
    <source>
        <dbReference type="EMBL" id="SPZ84261.1"/>
    </source>
</evidence>
<dbReference type="AlphaFoldDB" id="A0A2X2IVR9"/>
<accession>A0A2X2IVR9</accession>
<dbReference type="Proteomes" id="UP000251241">
    <property type="component" value="Unassembled WGS sequence"/>
</dbReference>
<sequence length="200" mass="22869">MKRLSIAILALLGYLTVDAQTKKYTNHNEFSVITYGPAFLESGFGLHTLHGVQLHENIALGLNTGVDRYPVNNEGSKWFLPLSAKVNYVEFPDRKRSFFAGLDLGYSFAFLNKNLVESNLKYEYQGGLLVNPQLGWRFKFKNSAKYWSLATGYRYQHYSRKDTYTRPSASLPDTSIGYGTTQMDKKYDLHRFTLQVGFGF</sequence>
<dbReference type="Gene3D" id="2.40.160.20">
    <property type="match status" value="1"/>
</dbReference>